<comment type="caution">
    <text evidence="9">The sequence shown here is derived from an EMBL/GenBank/DDBJ whole genome shotgun (WGS) entry which is preliminary data.</text>
</comment>
<dbReference type="AlphaFoldDB" id="A0A2A4X7A7"/>
<feature type="transmembrane region" description="Helical" evidence="8">
    <location>
        <begin position="70"/>
        <end position="89"/>
    </location>
</feature>
<keyword evidence="6 8" id="KW-1133">Transmembrane helix</keyword>
<name>A0A2A4X7A7_9GAMM</name>
<accession>A0A2A4X7A7</accession>
<keyword evidence="7 8" id="KW-0472">Membrane</keyword>
<dbReference type="InterPro" id="IPR052017">
    <property type="entry name" value="TSUP"/>
</dbReference>
<evidence type="ECO:0000313" key="9">
    <source>
        <dbReference type="EMBL" id="PCI78493.1"/>
    </source>
</evidence>
<dbReference type="InterPro" id="IPR002781">
    <property type="entry name" value="TM_pro_TauE-like"/>
</dbReference>
<keyword evidence="3" id="KW-0813">Transport</keyword>
<evidence type="ECO:0000256" key="5">
    <source>
        <dbReference type="ARBA" id="ARBA00022692"/>
    </source>
</evidence>
<dbReference type="PANTHER" id="PTHR30269:SF37">
    <property type="entry name" value="MEMBRANE TRANSPORTER PROTEIN"/>
    <property type="match status" value="1"/>
</dbReference>
<dbReference type="PANTHER" id="PTHR30269">
    <property type="entry name" value="TRANSMEMBRANE PROTEIN YFCA"/>
    <property type="match status" value="1"/>
</dbReference>
<feature type="transmembrane region" description="Helical" evidence="8">
    <location>
        <begin position="38"/>
        <end position="58"/>
    </location>
</feature>
<evidence type="ECO:0000256" key="1">
    <source>
        <dbReference type="ARBA" id="ARBA00004651"/>
    </source>
</evidence>
<evidence type="ECO:0000256" key="2">
    <source>
        <dbReference type="ARBA" id="ARBA00009142"/>
    </source>
</evidence>
<protein>
    <recommendedName>
        <fullName evidence="8">Probable membrane transporter protein</fullName>
    </recommendedName>
</protein>
<dbReference type="GO" id="GO:0005886">
    <property type="term" value="C:plasma membrane"/>
    <property type="evidence" value="ECO:0007669"/>
    <property type="project" value="UniProtKB-SubCell"/>
</dbReference>
<evidence type="ECO:0000256" key="4">
    <source>
        <dbReference type="ARBA" id="ARBA00022475"/>
    </source>
</evidence>
<comment type="similarity">
    <text evidence="2 8">Belongs to the 4-toluene sulfonate uptake permease (TSUP) (TC 2.A.102) family.</text>
</comment>
<dbReference type="EMBL" id="NVUL01000031">
    <property type="protein sequence ID" value="PCI78493.1"/>
    <property type="molecule type" value="Genomic_DNA"/>
</dbReference>
<evidence type="ECO:0000256" key="8">
    <source>
        <dbReference type="RuleBase" id="RU363041"/>
    </source>
</evidence>
<evidence type="ECO:0000256" key="6">
    <source>
        <dbReference type="ARBA" id="ARBA00022989"/>
    </source>
</evidence>
<organism evidence="9 10">
    <name type="scientific">SAR86 cluster bacterium</name>
    <dbReference type="NCBI Taxonomy" id="2030880"/>
    <lineage>
        <taxon>Bacteria</taxon>
        <taxon>Pseudomonadati</taxon>
        <taxon>Pseudomonadota</taxon>
        <taxon>Gammaproteobacteria</taxon>
        <taxon>SAR86 cluster</taxon>
    </lineage>
</organism>
<sequence>MEIAIVVFVIFVGSFVQSSIGFGLAIIAAPILFLIDPLYVPAPITISALTLSVANSYSHWRSISFRGLRFAILGRIPGTISGGFLLLWIDQQALALWLGLSVLVAVALSMSNIVFKANGKSLFCAGFLSGFMGTSTSIGG</sequence>
<feature type="non-terminal residue" evidence="9">
    <location>
        <position position="140"/>
    </location>
</feature>
<feature type="transmembrane region" description="Helical" evidence="8">
    <location>
        <begin position="95"/>
        <end position="115"/>
    </location>
</feature>
<proteinExistence type="inferred from homology"/>
<dbReference type="Proteomes" id="UP000218767">
    <property type="component" value="Unassembled WGS sequence"/>
</dbReference>
<reference evidence="10" key="1">
    <citation type="submission" date="2017-08" db="EMBL/GenBank/DDBJ databases">
        <title>A dynamic microbial community with high functional redundancy inhabits the cold, oxic subseafloor aquifer.</title>
        <authorList>
            <person name="Tully B.J."/>
            <person name="Wheat C.G."/>
            <person name="Glazer B.T."/>
            <person name="Huber J.A."/>
        </authorList>
    </citation>
    <scope>NUCLEOTIDE SEQUENCE [LARGE SCALE GENOMIC DNA]</scope>
</reference>
<evidence type="ECO:0000313" key="10">
    <source>
        <dbReference type="Proteomes" id="UP000218767"/>
    </source>
</evidence>
<evidence type="ECO:0000256" key="3">
    <source>
        <dbReference type="ARBA" id="ARBA00022448"/>
    </source>
</evidence>
<comment type="subcellular location">
    <subcellularLocation>
        <location evidence="1 8">Cell membrane</location>
        <topology evidence="1 8">Multi-pass membrane protein</topology>
    </subcellularLocation>
</comment>
<gene>
    <name evidence="9" type="ORF">COB20_06550</name>
</gene>
<keyword evidence="5 8" id="KW-0812">Transmembrane</keyword>
<feature type="transmembrane region" description="Helical" evidence="8">
    <location>
        <begin position="122"/>
        <end position="139"/>
    </location>
</feature>
<keyword evidence="4 8" id="KW-1003">Cell membrane</keyword>
<dbReference type="Pfam" id="PF01925">
    <property type="entry name" value="TauE"/>
    <property type="match status" value="1"/>
</dbReference>
<evidence type="ECO:0000256" key="7">
    <source>
        <dbReference type="ARBA" id="ARBA00023136"/>
    </source>
</evidence>
<feature type="transmembrane region" description="Helical" evidence="8">
    <location>
        <begin position="7"/>
        <end position="32"/>
    </location>
</feature>